<keyword evidence="1" id="KW-0812">Transmembrane</keyword>
<gene>
    <name evidence="2" type="ORF">JMJ35_003800</name>
</gene>
<keyword evidence="1" id="KW-1133">Transmembrane helix</keyword>
<keyword evidence="3" id="KW-1185">Reference proteome</keyword>
<evidence type="ECO:0000256" key="1">
    <source>
        <dbReference type="SAM" id="Phobius"/>
    </source>
</evidence>
<proteinExistence type="predicted"/>
<organism evidence="2 3">
    <name type="scientific">Cladonia borealis</name>
    <dbReference type="NCBI Taxonomy" id="184061"/>
    <lineage>
        <taxon>Eukaryota</taxon>
        <taxon>Fungi</taxon>
        <taxon>Dikarya</taxon>
        <taxon>Ascomycota</taxon>
        <taxon>Pezizomycotina</taxon>
        <taxon>Lecanoromycetes</taxon>
        <taxon>OSLEUM clade</taxon>
        <taxon>Lecanoromycetidae</taxon>
        <taxon>Lecanorales</taxon>
        <taxon>Lecanorineae</taxon>
        <taxon>Cladoniaceae</taxon>
        <taxon>Cladonia</taxon>
    </lineage>
</organism>
<keyword evidence="1" id="KW-0472">Membrane</keyword>
<reference evidence="2" key="1">
    <citation type="submission" date="2023-03" db="EMBL/GenBank/DDBJ databases">
        <title>Complete genome of Cladonia borealis.</title>
        <authorList>
            <person name="Park H."/>
        </authorList>
    </citation>
    <scope>NUCLEOTIDE SEQUENCE</scope>
    <source>
        <strain evidence="2">ANT050790</strain>
    </source>
</reference>
<comment type="caution">
    <text evidence="2">The sequence shown here is derived from an EMBL/GenBank/DDBJ whole genome shotgun (WGS) entry which is preliminary data.</text>
</comment>
<evidence type="ECO:0000313" key="2">
    <source>
        <dbReference type="EMBL" id="KAK0514078.1"/>
    </source>
</evidence>
<protein>
    <submittedName>
        <fullName evidence="2">Uncharacterized protein</fullName>
    </submittedName>
</protein>
<dbReference type="Proteomes" id="UP001166286">
    <property type="component" value="Unassembled WGS sequence"/>
</dbReference>
<accession>A0AA39V308</accession>
<feature type="transmembrane region" description="Helical" evidence="1">
    <location>
        <begin position="292"/>
        <end position="314"/>
    </location>
</feature>
<name>A0AA39V308_9LECA</name>
<dbReference type="AlphaFoldDB" id="A0AA39V308"/>
<dbReference type="EMBL" id="JAFEKC020000006">
    <property type="protein sequence ID" value="KAK0514078.1"/>
    <property type="molecule type" value="Genomic_DNA"/>
</dbReference>
<sequence>MTASYEPDLVPGEQPALSTHEELYEVIKLLISEPDVTRDQFAVKALDNRIGRKPAKPADKETAIDLAVKLVTTVNCSVKYQGLGLLEHGVLQIPWRSDVTFSDFMQAIFPLTDHPSFNDNDLKFQKEMKTAITAKNLKKRLGLRFQATDDLRRHLTLDRKHWVLDIYHNTAFLKEHLRLTKDKTSNMSMSETLKLGALPRQLMLECLDSVQKILFPLTDRKSKHLLLKLTSSSSFDPDCLRFESSTIRNREETEVTYHYFGGHLADLYAEIENPTPRGWFYEWLERRSGARYVMLATLIGVIFAVLLGMAGLAVNAFQAWVAYQQWQHPVGSSFSTDEHRQAEWFRELPFTIDREGS</sequence>
<evidence type="ECO:0000313" key="3">
    <source>
        <dbReference type="Proteomes" id="UP001166286"/>
    </source>
</evidence>